<dbReference type="InterPro" id="IPR015525">
    <property type="entry name" value="BRCA2"/>
</dbReference>
<protein>
    <recommendedName>
        <fullName evidence="11">Tower domain-containing protein</fullName>
    </recommendedName>
</protein>
<dbReference type="InterPro" id="IPR015187">
    <property type="entry name" value="BRCA2_OB_1"/>
</dbReference>
<dbReference type="Proteomes" id="UP000017836">
    <property type="component" value="Unassembled WGS sequence"/>
</dbReference>
<dbReference type="PROSITE" id="PS50138">
    <property type="entry name" value="BRCA2_REPEAT"/>
    <property type="match status" value="6"/>
</dbReference>
<sequence>MPTPSSSSAMSTPKLQTWRIVPDPEKPRNWTFNGPESRPIPAQITTLVPQNCGLSLPSFADLLVQRSSTLLGGTNGNRRDRFSCIHGQENAQPDFTSGASLFRSGHGKPVGVAESSIRKAMAVLGGDDDQFEHSKAKHFVMDRGSSILFGGTNSNRKDGFSCIQDQENDQLDFTSGAPLFRSGHGKPVGVAESSIRKAMAVLGEGDDDQFEVSKAKHFVMDRGSTTFSRGINNNHSERLSGTGYRQNQRSVLSAGAPMFTTGSGKPVGIAESSIRRAMSVLGEGDGTQLEVSKAKLLVVDKGSSTSFGVFNYNDRFSGIQDREYQQLDVSSGAPMFRTGSGKPVGVAESSIKRALSILGEEGGSQFEVSKEKHLVMHRGPVPKSKLDCSSSISEPVFKTGSGKVVHVSSTGLLKAKALLGLEEHWDNPHNFQHFKNGMIMRGSNLQDGRHNSRHSEKFSSRAPEIINIENVGLGGNTMVSSKSQAPCQRKGILLGNQLEEETSANPLVSKISDSGLKVPPIRFQTAGGRSISISSDALERAKSLLGESDFRNPLCKENSDNTFFSFSKEVDYCDKTVLGRKDSSFGHVFQDTVLGEDLEAKDQSLLEALSNLNQSHIPLKTINFGLDLQQHVAPSNDIPGGILRSKNDSSSSNGSSTWQSDYNGVNDENYARIDVSQGKFLVPRKLSKGEFSSGPLVDISNNIHADCNDHPQRSLSKPVSGDKRRLGGKNIISPFKRPRRSKFLPPLNSNIHIQAPGPRLPDCSTLPAQGYDSHKTNIRSCYPFQHKRKTLEEFFGGPPSHWTLEGSNLPEKVKFMTADSAQNYLFNAAPGSEGNGVEMLHNMLVQAGGSLQHATKKWVSNHYKWIVWKLACLEKGYPGNANGKYLTVANVLEELKYRYEREVNQGHRSALKKILEGSASVTSPMILCVSAIRSNIADDSNVADGPDRVEDPSVASKSHKFSYSHNTNDGRALKVELTDGWYSLNAVLDVPLSKQLRAGKLFVGQKLRIWGASLCNWVGPLSPLEISETVSLLIHMNGTYRAHWASRLGFCRGNRFPLAFHCIKDAGGPVPMTLVGVTRVYPILYKERLNQGGSIVRSERMETKSLQLYNQRRTIIAESVVSEAHKDNFGILNVHASDLDEGEEIFKMFEKSAEPESLMATMNSEQLGALAAYQAKQEAIRQSEIQKKVEKALEEADLNSRKVTPFMKVKVVGLINNASQKRTHPREGLITVWQPTEKQEVEIEEGQMYCVSGLTPLRNSISNIIHLHGRGSATVWHHLKSSVNVHFEPFFTPRESILLSTLGQIPLASEFDFAGVVVFVGEPYVCGNHKKQWVFTTDGSEAWSGSESDVLAQALLAISFSMPIADTGSFAPANYTLAGSTVGFCNLLKRERDQSNNLWVAEATENSTYSFCFNLPGRSHLKESADNVRQWAKNSSLILDKLKQRILHIIGI</sequence>
<dbReference type="Pfam" id="PF00634">
    <property type="entry name" value="BRCA2"/>
    <property type="match status" value="6"/>
</dbReference>
<dbReference type="InterPro" id="IPR012340">
    <property type="entry name" value="NA-bd_OB-fold"/>
</dbReference>
<dbReference type="GO" id="GO:0005634">
    <property type="term" value="C:nucleus"/>
    <property type="evidence" value="ECO:0000318"/>
    <property type="project" value="GO_Central"/>
</dbReference>
<accession>W1NJ92</accession>
<reference evidence="10" key="1">
    <citation type="journal article" date="2013" name="Science">
        <title>The Amborella genome and the evolution of flowering plants.</title>
        <authorList>
            <consortium name="Amborella Genome Project"/>
        </authorList>
    </citation>
    <scope>NUCLEOTIDE SEQUENCE [LARGE SCALE GENOMIC DNA]</scope>
</reference>
<dbReference type="InterPro" id="IPR015252">
    <property type="entry name" value="BRCA2_hlx"/>
</dbReference>
<gene>
    <name evidence="9" type="ORF">AMTR_s00023p00030650</name>
</gene>
<evidence type="ECO:0008006" key="11">
    <source>
        <dbReference type="Google" id="ProtNLM"/>
    </source>
</evidence>
<dbReference type="Pfam" id="PF09103">
    <property type="entry name" value="BRCA-2_OB1"/>
    <property type="match status" value="1"/>
</dbReference>
<keyword evidence="3" id="KW-0238">DNA-binding</keyword>
<dbReference type="GO" id="GO:0000724">
    <property type="term" value="P:double-strand break repair via homologous recombination"/>
    <property type="evidence" value="ECO:0000318"/>
    <property type="project" value="GO_Central"/>
</dbReference>
<feature type="compositionally biased region" description="Low complexity" evidence="6">
    <location>
        <begin position="648"/>
        <end position="660"/>
    </location>
</feature>
<dbReference type="SUPFAM" id="SSF50249">
    <property type="entry name" value="Nucleic acid-binding proteins"/>
    <property type="match status" value="3"/>
</dbReference>
<evidence type="ECO:0000256" key="3">
    <source>
        <dbReference type="ARBA" id="ARBA00023125"/>
    </source>
</evidence>
<dbReference type="OMA" id="ISFCSPC"/>
<evidence type="ECO:0000259" key="8">
    <source>
        <dbReference type="Pfam" id="PF09169"/>
    </source>
</evidence>
<keyword evidence="2" id="KW-0227">DNA damage</keyword>
<dbReference type="STRING" id="13333.W1NJ92"/>
<dbReference type="eggNOG" id="KOG4751">
    <property type="taxonomic scope" value="Eukaryota"/>
</dbReference>
<keyword evidence="1" id="KW-0677">Repeat</keyword>
<dbReference type="PANTHER" id="PTHR11289:SF0">
    <property type="entry name" value="BREAST CANCER TYPE 2 SUSCEPTIBILITY PROTEIN"/>
    <property type="match status" value="1"/>
</dbReference>
<evidence type="ECO:0000256" key="6">
    <source>
        <dbReference type="SAM" id="MobiDB-lite"/>
    </source>
</evidence>
<dbReference type="InterPro" id="IPR036315">
    <property type="entry name" value="BRCA2_hlx_sf"/>
</dbReference>
<dbReference type="Gramene" id="ERM95536">
    <property type="protein sequence ID" value="ERM95536"/>
    <property type="gene ID" value="AMTR_s00023p00030650"/>
</dbReference>
<dbReference type="PANTHER" id="PTHR11289">
    <property type="entry name" value="BREAST CANCER TYPE 2 SUSCEPTIBILITY PROTEIN BRCA2"/>
    <property type="match status" value="1"/>
</dbReference>
<dbReference type="EMBL" id="KI397474">
    <property type="protein sequence ID" value="ERM95536.1"/>
    <property type="molecule type" value="Genomic_DNA"/>
</dbReference>
<feature type="domain" description="Breast cancer type 2 susceptibility protein helical" evidence="8">
    <location>
        <begin position="841"/>
        <end position="905"/>
    </location>
</feature>
<dbReference type="CDD" id="cd04493">
    <property type="entry name" value="BRCA2DBD_OB1"/>
    <property type="match status" value="1"/>
</dbReference>
<dbReference type="SUPFAM" id="SSF81872">
    <property type="entry name" value="BRCA2 helical domain"/>
    <property type="match status" value="1"/>
</dbReference>
<dbReference type="SUPFAM" id="SSF81878">
    <property type="entry name" value="BRCA2 tower domain"/>
    <property type="match status" value="1"/>
</dbReference>
<keyword evidence="4" id="KW-0233">DNA recombination</keyword>
<keyword evidence="5" id="KW-0234">DNA repair</keyword>
<evidence type="ECO:0000259" key="7">
    <source>
        <dbReference type="Pfam" id="PF09103"/>
    </source>
</evidence>
<dbReference type="GO" id="GO:0003697">
    <property type="term" value="F:single-stranded DNA binding"/>
    <property type="evidence" value="ECO:0000318"/>
    <property type="project" value="GO_Central"/>
</dbReference>
<organism evidence="9 10">
    <name type="scientific">Amborella trichopoda</name>
    <dbReference type="NCBI Taxonomy" id="13333"/>
    <lineage>
        <taxon>Eukaryota</taxon>
        <taxon>Viridiplantae</taxon>
        <taxon>Streptophyta</taxon>
        <taxon>Embryophyta</taxon>
        <taxon>Tracheophyta</taxon>
        <taxon>Spermatophyta</taxon>
        <taxon>Magnoliopsida</taxon>
        <taxon>Amborellales</taxon>
        <taxon>Amborellaceae</taxon>
        <taxon>Amborella</taxon>
    </lineage>
</organism>
<name>W1NJ92_AMBTC</name>
<dbReference type="HOGENOM" id="CLU_004336_0_0_1"/>
<dbReference type="InterPro" id="IPR002093">
    <property type="entry name" value="BRCA2_repeat"/>
</dbReference>
<dbReference type="Gene3D" id="2.40.50.140">
    <property type="entry name" value="Nucleic acid-binding proteins"/>
    <property type="match status" value="4"/>
</dbReference>
<dbReference type="FunFam" id="2.40.50.140:FF:000262">
    <property type="entry name" value="Protein BREAST CANCER SUSCEPTIBILITY 2 homolog B"/>
    <property type="match status" value="1"/>
</dbReference>
<evidence type="ECO:0000256" key="5">
    <source>
        <dbReference type="ARBA" id="ARBA00023204"/>
    </source>
</evidence>
<dbReference type="Pfam" id="PF09169">
    <property type="entry name" value="BRCA-2_helical"/>
    <property type="match status" value="1"/>
</dbReference>
<dbReference type="GO" id="GO:0006355">
    <property type="term" value="P:regulation of DNA-templated transcription"/>
    <property type="evidence" value="ECO:0000318"/>
    <property type="project" value="GO_Central"/>
</dbReference>
<keyword evidence="10" id="KW-1185">Reference proteome</keyword>
<evidence type="ECO:0000256" key="2">
    <source>
        <dbReference type="ARBA" id="ARBA00022763"/>
    </source>
</evidence>
<evidence type="ECO:0000313" key="10">
    <source>
        <dbReference type="Proteomes" id="UP000017836"/>
    </source>
</evidence>
<feature type="region of interest" description="Disordered" evidence="6">
    <location>
        <begin position="708"/>
        <end position="732"/>
    </location>
</feature>
<feature type="region of interest" description="Disordered" evidence="6">
    <location>
        <begin position="637"/>
        <end position="663"/>
    </location>
</feature>
<feature type="domain" description="BRCA2 OB1" evidence="7">
    <location>
        <begin position="909"/>
        <end position="1052"/>
    </location>
</feature>
<evidence type="ECO:0000256" key="1">
    <source>
        <dbReference type="ARBA" id="ARBA00022737"/>
    </source>
</evidence>
<evidence type="ECO:0000256" key="4">
    <source>
        <dbReference type="ARBA" id="ARBA00023172"/>
    </source>
</evidence>
<evidence type="ECO:0000313" key="9">
    <source>
        <dbReference type="EMBL" id="ERM95536.1"/>
    </source>
</evidence>
<proteinExistence type="predicted"/>